<comment type="similarity">
    <text evidence="1 2">Belongs to the CutC family.</text>
</comment>
<comment type="caution">
    <text evidence="3">The sequence shown here is derived from an EMBL/GenBank/DDBJ whole genome shotgun (WGS) entry which is preliminary data.</text>
</comment>
<proteinExistence type="inferred from homology"/>
<evidence type="ECO:0000256" key="2">
    <source>
        <dbReference type="HAMAP-Rule" id="MF_00795"/>
    </source>
</evidence>
<dbReference type="GO" id="GO:0005507">
    <property type="term" value="F:copper ion binding"/>
    <property type="evidence" value="ECO:0007669"/>
    <property type="project" value="TreeGrafter"/>
</dbReference>
<dbReference type="Proteomes" id="UP000004773">
    <property type="component" value="Unassembled WGS sequence"/>
</dbReference>
<dbReference type="EMBL" id="ACRO01000003">
    <property type="protein sequence ID" value="EGF87440.1"/>
    <property type="molecule type" value="Genomic_DNA"/>
</dbReference>
<comment type="caution">
    <text evidence="2">Once thought to be involved in copper homeostasis, experiments in E.coli have shown this is not the case.</text>
</comment>
<dbReference type="InterPro" id="IPR005627">
    <property type="entry name" value="CutC-like"/>
</dbReference>
<keyword evidence="2" id="KW-0963">Cytoplasm</keyword>
<dbReference type="HAMAP" id="MF_00795">
    <property type="entry name" value="CutC"/>
    <property type="match status" value="1"/>
</dbReference>
<gene>
    <name evidence="2" type="primary">cutC</name>
    <name evidence="3" type="ORF">HMPREF0428_00315</name>
</gene>
<name>A0AA87DV34_9BACL</name>
<dbReference type="AlphaFoldDB" id="A0AA87DV34"/>
<dbReference type="PANTHER" id="PTHR12598:SF0">
    <property type="entry name" value="COPPER HOMEOSTASIS PROTEIN CUTC HOMOLOG"/>
    <property type="match status" value="1"/>
</dbReference>
<evidence type="ECO:0000313" key="4">
    <source>
        <dbReference type="Proteomes" id="UP000004773"/>
    </source>
</evidence>
<dbReference type="PANTHER" id="PTHR12598">
    <property type="entry name" value="COPPER HOMEOSTASIS PROTEIN CUTC"/>
    <property type="match status" value="1"/>
</dbReference>
<dbReference type="GO" id="GO:0005737">
    <property type="term" value="C:cytoplasm"/>
    <property type="evidence" value="ECO:0007669"/>
    <property type="project" value="UniProtKB-SubCell"/>
</dbReference>
<dbReference type="Gene3D" id="3.20.20.380">
    <property type="entry name" value="Copper homeostasis (CutC) domain"/>
    <property type="match status" value="1"/>
</dbReference>
<evidence type="ECO:0000256" key="1">
    <source>
        <dbReference type="ARBA" id="ARBA00007768"/>
    </source>
</evidence>
<organism evidence="3 4">
    <name type="scientific">Gemella haemolysans M341</name>
    <dbReference type="NCBI Taxonomy" id="562981"/>
    <lineage>
        <taxon>Bacteria</taxon>
        <taxon>Bacillati</taxon>
        <taxon>Bacillota</taxon>
        <taxon>Bacilli</taxon>
        <taxon>Bacillales</taxon>
        <taxon>Gemellaceae</taxon>
        <taxon>Gemella</taxon>
    </lineage>
</organism>
<dbReference type="InterPro" id="IPR036822">
    <property type="entry name" value="CutC-like_dom_sf"/>
</dbReference>
<evidence type="ECO:0000313" key="3">
    <source>
        <dbReference type="EMBL" id="EGF87440.1"/>
    </source>
</evidence>
<dbReference type="RefSeq" id="WP_003146194.1">
    <property type="nucleotide sequence ID" value="NZ_GL883582.1"/>
</dbReference>
<sequence>MIKVEVCANSVQDCLIAQSEGADRIELISASYLGGLTPTTTVLDMVLESGVEIPIMAMVRPRGGGFCYSKLEKEQMFREAKELLKHGANGIVFGFLTEDRKIDWIETEKMIELCDSFGAESVFHRAFDCSDEPEYNLQRLIGLGCTRVLTSGLGANVNRGAKLLKYLQEKYGQHIEILAGAGISTDNIKKIITKTRVKQVHGTFKKYGVDVTTTADDVNYRYTEKGDFEEVDPVQLAKAIEIVRDINKEEISV</sequence>
<dbReference type="Pfam" id="PF03932">
    <property type="entry name" value="CutC"/>
    <property type="match status" value="1"/>
</dbReference>
<reference evidence="3 4" key="1">
    <citation type="submission" date="2011-03" db="EMBL/GenBank/DDBJ databases">
        <title>The Genome Sequence of Gemella haemolysans M341.</title>
        <authorList>
            <consortium name="The Broad Institute Genome Sequencing Platform"/>
            <consortium name="The Broad Institute Genome Sequencing Center for Infectious Disease"/>
            <person name="Earl A."/>
            <person name="Ward D."/>
            <person name="Feldgarden M."/>
            <person name="Gevers D."/>
            <person name="Sibley C.D."/>
            <person name="Field T.R."/>
            <person name="Grinwis M."/>
            <person name="Eshaghurshan C.S."/>
            <person name="Surette M.G."/>
            <person name="Young S.K."/>
            <person name="Zeng Q."/>
            <person name="Gargeya S."/>
            <person name="Fitzgerald M."/>
            <person name="Haas B."/>
            <person name="Abouelleil A."/>
            <person name="Alvarado L."/>
            <person name="Arachchi H.M."/>
            <person name="Berlin A."/>
            <person name="Brown A."/>
            <person name="Chapman S.B."/>
            <person name="Chen Z."/>
            <person name="Dunbar C."/>
            <person name="Freedman E."/>
            <person name="Gearin G."/>
            <person name="Gellesch M."/>
            <person name="Goldberg J."/>
            <person name="Griggs A."/>
            <person name="Gujja S."/>
            <person name="Heilman E.R."/>
            <person name="Heiman D."/>
            <person name="Howarth C."/>
            <person name="Larson L."/>
            <person name="Lui A."/>
            <person name="MacDonald P.J.P."/>
            <person name="Mehta T."/>
            <person name="Montmayeur A."/>
            <person name="Murphy C."/>
            <person name="Neiman D."/>
            <person name="Pearson M."/>
            <person name="Priest M."/>
            <person name="Roberts A."/>
            <person name="Saif S."/>
            <person name="Shea T."/>
            <person name="Shenoy N."/>
            <person name="Sisk P."/>
            <person name="Stolte C."/>
            <person name="Sykes S."/>
            <person name="White J."/>
            <person name="Yandava C."/>
            <person name="Wortman J."/>
            <person name="Nusbaum C."/>
            <person name="Birren B."/>
        </authorList>
    </citation>
    <scope>NUCLEOTIDE SEQUENCE [LARGE SCALE GENOMIC DNA]</scope>
    <source>
        <strain evidence="3 4">M341</strain>
    </source>
</reference>
<comment type="subcellular location">
    <subcellularLocation>
        <location evidence="2">Cytoplasm</location>
    </subcellularLocation>
</comment>
<dbReference type="SUPFAM" id="SSF110395">
    <property type="entry name" value="CutC-like"/>
    <property type="match status" value="1"/>
</dbReference>
<accession>A0AA87DV34</accession>
<protein>
    <recommendedName>
        <fullName evidence="2">PF03932 family protein CutC</fullName>
    </recommendedName>
</protein>